<gene>
    <name evidence="1" type="ORF">ACFSC3_08320</name>
</gene>
<keyword evidence="2" id="KW-1185">Reference proteome</keyword>
<dbReference type="EMBL" id="JBHUFC010000003">
    <property type="protein sequence ID" value="MFD1787574.1"/>
    <property type="molecule type" value="Genomic_DNA"/>
</dbReference>
<evidence type="ECO:0000313" key="1">
    <source>
        <dbReference type="EMBL" id="MFD1787574.1"/>
    </source>
</evidence>
<dbReference type="RefSeq" id="WP_380939945.1">
    <property type="nucleotide sequence ID" value="NZ_JBHUFC010000003.1"/>
</dbReference>
<name>A0ABW4NDD1_9SPHN</name>
<reference evidence="2" key="1">
    <citation type="journal article" date="2019" name="Int. J. Syst. Evol. Microbiol.">
        <title>The Global Catalogue of Microorganisms (GCM) 10K type strain sequencing project: providing services to taxonomists for standard genome sequencing and annotation.</title>
        <authorList>
            <consortium name="The Broad Institute Genomics Platform"/>
            <consortium name="The Broad Institute Genome Sequencing Center for Infectious Disease"/>
            <person name="Wu L."/>
            <person name="Ma J."/>
        </authorList>
    </citation>
    <scope>NUCLEOTIDE SEQUENCE [LARGE SCALE GENOMIC DNA]</scope>
    <source>
        <strain evidence="2">Q85</strain>
    </source>
</reference>
<sequence length="96" mass="10158">MELIRLPIGEPAQADVDCIAIEEQVDHRFRLTASALCNDTQDAESVSIVGGPTFLSAHEAEAAGIAWATTVGVDRLFISSGTLARPLARLDIDGPL</sequence>
<proteinExistence type="predicted"/>
<organism evidence="1 2">
    <name type="scientific">Sphingomonas floccifaciens</name>
    <dbReference type="NCBI Taxonomy" id="1844115"/>
    <lineage>
        <taxon>Bacteria</taxon>
        <taxon>Pseudomonadati</taxon>
        <taxon>Pseudomonadota</taxon>
        <taxon>Alphaproteobacteria</taxon>
        <taxon>Sphingomonadales</taxon>
        <taxon>Sphingomonadaceae</taxon>
        <taxon>Sphingomonas</taxon>
    </lineage>
</organism>
<protein>
    <submittedName>
        <fullName evidence="1">Uncharacterized protein</fullName>
    </submittedName>
</protein>
<dbReference type="Proteomes" id="UP001597283">
    <property type="component" value="Unassembled WGS sequence"/>
</dbReference>
<evidence type="ECO:0000313" key="2">
    <source>
        <dbReference type="Proteomes" id="UP001597283"/>
    </source>
</evidence>
<comment type="caution">
    <text evidence="1">The sequence shown here is derived from an EMBL/GenBank/DDBJ whole genome shotgun (WGS) entry which is preliminary data.</text>
</comment>
<accession>A0ABW4NDD1</accession>